<keyword evidence="3" id="KW-1185">Reference proteome</keyword>
<proteinExistence type="predicted"/>
<evidence type="ECO:0000313" key="2">
    <source>
        <dbReference type="EMBL" id="VEL27025.1"/>
    </source>
</evidence>
<dbReference type="AlphaFoldDB" id="A0A3S5C075"/>
<feature type="region of interest" description="Disordered" evidence="1">
    <location>
        <begin position="1"/>
        <end position="113"/>
    </location>
</feature>
<accession>A0A3S5C075</accession>
<comment type="caution">
    <text evidence="2">The sequence shown here is derived from an EMBL/GenBank/DDBJ whole genome shotgun (WGS) entry which is preliminary data.</text>
</comment>
<feature type="compositionally biased region" description="Polar residues" evidence="1">
    <location>
        <begin position="1"/>
        <end position="15"/>
    </location>
</feature>
<name>A0A3S5C075_9PLAT</name>
<dbReference type="EMBL" id="CAAALY010084372">
    <property type="protein sequence ID" value="VEL27025.1"/>
    <property type="molecule type" value="Genomic_DNA"/>
</dbReference>
<protein>
    <submittedName>
        <fullName evidence="2">Uncharacterized protein</fullName>
    </submittedName>
</protein>
<evidence type="ECO:0000313" key="3">
    <source>
        <dbReference type="Proteomes" id="UP000784294"/>
    </source>
</evidence>
<reference evidence="2" key="1">
    <citation type="submission" date="2018-11" db="EMBL/GenBank/DDBJ databases">
        <authorList>
            <consortium name="Pathogen Informatics"/>
        </authorList>
    </citation>
    <scope>NUCLEOTIDE SEQUENCE</scope>
</reference>
<feature type="compositionally biased region" description="Basic residues" evidence="1">
    <location>
        <begin position="97"/>
        <end position="106"/>
    </location>
</feature>
<sequence length="113" mass="12994">MFSSHGRNTTGSNRSHQTRHPRTQVGPRSPADEDVQDSHEYEVDSRPVISISRSGRRRHPPGHLIDEMDDFVGSRHQPRHRFVSSPRSNSVGDRYSSHGHHTRRTNSHHDVDF</sequence>
<dbReference type="Proteomes" id="UP000784294">
    <property type="component" value="Unassembled WGS sequence"/>
</dbReference>
<gene>
    <name evidence="2" type="ORF">PXEA_LOCUS20465</name>
</gene>
<feature type="compositionally biased region" description="Basic and acidic residues" evidence="1">
    <location>
        <begin position="36"/>
        <end position="45"/>
    </location>
</feature>
<evidence type="ECO:0000256" key="1">
    <source>
        <dbReference type="SAM" id="MobiDB-lite"/>
    </source>
</evidence>
<organism evidence="2 3">
    <name type="scientific">Protopolystoma xenopodis</name>
    <dbReference type="NCBI Taxonomy" id="117903"/>
    <lineage>
        <taxon>Eukaryota</taxon>
        <taxon>Metazoa</taxon>
        <taxon>Spiralia</taxon>
        <taxon>Lophotrochozoa</taxon>
        <taxon>Platyhelminthes</taxon>
        <taxon>Monogenea</taxon>
        <taxon>Polyopisthocotylea</taxon>
        <taxon>Polystomatidea</taxon>
        <taxon>Polystomatidae</taxon>
        <taxon>Protopolystoma</taxon>
    </lineage>
</organism>